<gene>
    <name evidence="1" type="ORF">SAMN04490248_11585</name>
</gene>
<protein>
    <submittedName>
        <fullName evidence="1">Uncharacterized protein</fullName>
    </submittedName>
</protein>
<evidence type="ECO:0000313" key="2">
    <source>
        <dbReference type="Proteomes" id="UP000198893"/>
    </source>
</evidence>
<keyword evidence="2" id="KW-1185">Reference proteome</keyword>
<dbReference type="STRING" id="569882.SAMN04490248_11585"/>
<dbReference type="AlphaFoldDB" id="A0A1H8TG76"/>
<proteinExistence type="predicted"/>
<reference evidence="1 2" key="1">
    <citation type="submission" date="2016-10" db="EMBL/GenBank/DDBJ databases">
        <authorList>
            <person name="de Groot N.N."/>
        </authorList>
    </citation>
    <scope>NUCLEOTIDE SEQUENCE [LARGE SCALE GENOMIC DNA]</scope>
    <source>
        <strain evidence="1 2">DSM 27842</strain>
    </source>
</reference>
<organism evidence="1 2">
    <name type="scientific">Salinihabitans flavidus</name>
    <dbReference type="NCBI Taxonomy" id="569882"/>
    <lineage>
        <taxon>Bacteria</taxon>
        <taxon>Pseudomonadati</taxon>
        <taxon>Pseudomonadota</taxon>
        <taxon>Alphaproteobacteria</taxon>
        <taxon>Rhodobacterales</taxon>
        <taxon>Roseobacteraceae</taxon>
        <taxon>Salinihabitans</taxon>
    </lineage>
</organism>
<dbReference type="Proteomes" id="UP000198893">
    <property type="component" value="Unassembled WGS sequence"/>
</dbReference>
<dbReference type="EMBL" id="FODS01000015">
    <property type="protein sequence ID" value="SEO90090.1"/>
    <property type="molecule type" value="Genomic_DNA"/>
</dbReference>
<name>A0A1H8TG76_9RHOB</name>
<accession>A0A1H8TG76</accession>
<sequence length="191" mass="21312">MAHMASTSKMPKQNRQFYMQAGGYVLLRYVDEGSCYTVMTATSGEDLPHDPPRERRARPSIFKRPEGTDLIPEPLAIKSPGPMDIEAYPNLVKLTAAAQKILYTLGTPEERIDKWGRPYLMIEGVSDTGAIRRAANSLAKSLGLETVKESTADEEMQKIWDEFSVDESSTSDHDVELGDEAWVMRSGRVKS</sequence>
<evidence type="ECO:0000313" key="1">
    <source>
        <dbReference type="EMBL" id="SEO90090.1"/>
    </source>
</evidence>